<sequence>MKVIEDEQRVRVMEGPWTPEAVIKEIVEEGGHDEPFYVMDLGEVVARYHHWKELMPRVEPFYAVKCNDDKLLVSTLAALGAGFDCASKAEIEMVTGLGVRPERIIFANPAKLASHIRYSSSVGVDLMTFDSETELVKIKQHMPHAQLVVRIRCDAAAARCPLGIKFGCDPVTEAPRLLKLAAVFGLRVEGTPHSSSFWGPTCDGLDCVVPRMRIPALPLGAWLVFRDMGAYTIPVASSFNGFPVPKVRAVVDRRLWSVLKELWPLTENHFVVAPPAPVAPLAPVAPPPEPHRAVFVECALK</sequence>
<dbReference type="InParanoid" id="A0A194QRW5"/>
<comment type="cofactor">
    <cofactor evidence="1">
        <name>pyridoxal 5'-phosphate</name>
        <dbReference type="ChEBI" id="CHEBI:597326"/>
    </cofactor>
</comment>
<keyword evidence="12" id="KW-1185">Reference proteome</keyword>
<accession>A0A194QRW5</accession>
<dbReference type="SUPFAM" id="SSF50621">
    <property type="entry name" value="Alanine racemase C-terminal domain-like"/>
    <property type="match status" value="1"/>
</dbReference>
<evidence type="ECO:0000313" key="12">
    <source>
        <dbReference type="Proteomes" id="UP000053240"/>
    </source>
</evidence>
<keyword evidence="4" id="KW-0620">Polyamine biosynthesis</keyword>
<dbReference type="AlphaFoldDB" id="A0A194QRW5"/>
<dbReference type="PANTHER" id="PTHR11482:SF6">
    <property type="entry name" value="ORNITHINE DECARBOXYLASE 1-RELATED"/>
    <property type="match status" value="1"/>
</dbReference>
<comment type="catalytic activity">
    <reaction evidence="9">
        <text>L-ornithine + H(+) = putrescine + CO2</text>
        <dbReference type="Rhea" id="RHEA:22964"/>
        <dbReference type="ChEBI" id="CHEBI:15378"/>
        <dbReference type="ChEBI" id="CHEBI:16526"/>
        <dbReference type="ChEBI" id="CHEBI:46911"/>
        <dbReference type="ChEBI" id="CHEBI:326268"/>
        <dbReference type="EC" id="4.1.1.17"/>
    </reaction>
</comment>
<proteinExistence type="inferred from homology"/>
<organism evidence="11 12">
    <name type="scientific">Papilio machaon</name>
    <name type="common">Old World swallowtail butterfly</name>
    <dbReference type="NCBI Taxonomy" id="76193"/>
    <lineage>
        <taxon>Eukaryota</taxon>
        <taxon>Metazoa</taxon>
        <taxon>Ecdysozoa</taxon>
        <taxon>Arthropoda</taxon>
        <taxon>Hexapoda</taxon>
        <taxon>Insecta</taxon>
        <taxon>Pterygota</taxon>
        <taxon>Neoptera</taxon>
        <taxon>Endopterygota</taxon>
        <taxon>Lepidoptera</taxon>
        <taxon>Glossata</taxon>
        <taxon>Ditrysia</taxon>
        <taxon>Papilionoidea</taxon>
        <taxon>Papilionidae</taxon>
        <taxon>Papilioninae</taxon>
        <taxon>Papilio</taxon>
    </lineage>
</organism>
<evidence type="ECO:0000256" key="2">
    <source>
        <dbReference type="ARBA" id="ARBA00008872"/>
    </source>
</evidence>
<protein>
    <recommendedName>
        <fullName evidence="7">ornithine decarboxylase</fullName>
        <ecNumber evidence="7">4.1.1.17</ecNumber>
    </recommendedName>
</protein>
<keyword evidence="3" id="KW-0663">Pyridoxal phosphate</keyword>
<dbReference type="GO" id="GO:0004586">
    <property type="term" value="F:ornithine decarboxylase activity"/>
    <property type="evidence" value="ECO:0007669"/>
    <property type="project" value="UniProtKB-EC"/>
</dbReference>
<keyword evidence="5" id="KW-0456">Lyase</keyword>
<evidence type="ECO:0000256" key="1">
    <source>
        <dbReference type="ARBA" id="ARBA00001933"/>
    </source>
</evidence>
<dbReference type="EMBL" id="KQ461181">
    <property type="protein sequence ID" value="KPJ07725.1"/>
    <property type="molecule type" value="Genomic_DNA"/>
</dbReference>
<dbReference type="PRINTS" id="PR01182">
    <property type="entry name" value="ORNDCRBXLASE"/>
</dbReference>
<dbReference type="InterPro" id="IPR002433">
    <property type="entry name" value="Orn_de-COase"/>
</dbReference>
<dbReference type="GO" id="GO:0005737">
    <property type="term" value="C:cytoplasm"/>
    <property type="evidence" value="ECO:0007669"/>
    <property type="project" value="TreeGrafter"/>
</dbReference>
<evidence type="ECO:0000256" key="3">
    <source>
        <dbReference type="ARBA" id="ARBA00022898"/>
    </source>
</evidence>
<dbReference type="InterPro" id="IPR029066">
    <property type="entry name" value="PLP-binding_barrel"/>
</dbReference>
<evidence type="ECO:0000256" key="6">
    <source>
        <dbReference type="ARBA" id="ARBA00034115"/>
    </source>
</evidence>
<evidence type="ECO:0000313" key="11">
    <source>
        <dbReference type="EMBL" id="KPJ07725.1"/>
    </source>
</evidence>
<dbReference type="SUPFAM" id="SSF51419">
    <property type="entry name" value="PLP-binding barrel"/>
    <property type="match status" value="1"/>
</dbReference>
<dbReference type="PRINTS" id="PR01179">
    <property type="entry name" value="ODADCRBXLASE"/>
</dbReference>
<dbReference type="GO" id="GO:0033387">
    <property type="term" value="P:putrescine biosynthetic process from arginine, via ornithine"/>
    <property type="evidence" value="ECO:0007669"/>
    <property type="project" value="TreeGrafter"/>
</dbReference>
<dbReference type="Pfam" id="PF02784">
    <property type="entry name" value="Orn_Arg_deC_N"/>
    <property type="match status" value="1"/>
</dbReference>
<dbReference type="EC" id="4.1.1.17" evidence="7"/>
<dbReference type="InterPro" id="IPR022644">
    <property type="entry name" value="De-COase2_N"/>
</dbReference>
<dbReference type="Gene3D" id="2.40.37.10">
    <property type="entry name" value="Lyase, Ornithine Decarboxylase, Chain A, domain 1"/>
    <property type="match status" value="1"/>
</dbReference>
<evidence type="ECO:0000256" key="8">
    <source>
        <dbReference type="ARBA" id="ARBA00046672"/>
    </source>
</evidence>
<dbReference type="InterPro" id="IPR009006">
    <property type="entry name" value="Ala_racemase/Decarboxylase_C"/>
</dbReference>
<reference evidence="11 12" key="1">
    <citation type="journal article" date="2015" name="Nat. Commun.">
        <title>Outbred genome sequencing and CRISPR/Cas9 gene editing in butterflies.</title>
        <authorList>
            <person name="Li X."/>
            <person name="Fan D."/>
            <person name="Zhang W."/>
            <person name="Liu G."/>
            <person name="Zhang L."/>
            <person name="Zhao L."/>
            <person name="Fang X."/>
            <person name="Chen L."/>
            <person name="Dong Y."/>
            <person name="Chen Y."/>
            <person name="Ding Y."/>
            <person name="Zhao R."/>
            <person name="Feng M."/>
            <person name="Zhu Y."/>
            <person name="Feng Y."/>
            <person name="Jiang X."/>
            <person name="Zhu D."/>
            <person name="Xiang H."/>
            <person name="Feng X."/>
            <person name="Li S."/>
            <person name="Wang J."/>
            <person name="Zhang G."/>
            <person name="Kronforst M.R."/>
            <person name="Wang W."/>
        </authorList>
    </citation>
    <scope>NUCLEOTIDE SEQUENCE [LARGE SCALE GENOMIC DNA]</scope>
    <source>
        <strain evidence="11">Ya'a_city_454_Pm</strain>
        <tissue evidence="11">Whole body</tissue>
    </source>
</reference>
<comment type="similarity">
    <text evidence="2">Belongs to the Orn/Lys/Arg decarboxylase class-II family.</text>
</comment>
<evidence type="ECO:0000256" key="4">
    <source>
        <dbReference type="ARBA" id="ARBA00023115"/>
    </source>
</evidence>
<evidence type="ECO:0000259" key="10">
    <source>
        <dbReference type="Pfam" id="PF02784"/>
    </source>
</evidence>
<name>A0A194QRW5_PAPMA</name>
<comment type="pathway">
    <text evidence="6">Amine and polyamine biosynthesis; putrescine biosynthesis via L-ornithine pathway; putrescine from L-ornithine: step 1/1.</text>
</comment>
<dbReference type="InterPro" id="IPR000183">
    <property type="entry name" value="Orn/DAP/Arg_de-COase"/>
</dbReference>
<feature type="domain" description="Orn/DAP/Arg decarboxylase 2 N-terminal" evidence="10">
    <location>
        <begin position="41"/>
        <end position="191"/>
    </location>
</feature>
<gene>
    <name evidence="11" type="ORF">RR48_11281</name>
</gene>
<dbReference type="Gene3D" id="3.20.20.10">
    <property type="entry name" value="Alanine racemase"/>
    <property type="match status" value="1"/>
</dbReference>
<dbReference type="STRING" id="76193.A0A194QRW5"/>
<evidence type="ECO:0000256" key="5">
    <source>
        <dbReference type="ARBA" id="ARBA00023239"/>
    </source>
</evidence>
<comment type="subunit">
    <text evidence="8">Homodimer. Only the dimer is catalytically active, as the active sites are constructed of residues from both monomers.</text>
</comment>
<dbReference type="InterPro" id="IPR022653">
    <property type="entry name" value="De-COase2_pyr-phos_BS"/>
</dbReference>
<dbReference type="PROSITE" id="PS00878">
    <property type="entry name" value="ODR_DC_2_1"/>
    <property type="match status" value="1"/>
</dbReference>
<dbReference type="PANTHER" id="PTHR11482">
    <property type="entry name" value="ARGININE/DIAMINOPIMELATE/ORNITHINE DECARBOXYLASE"/>
    <property type="match status" value="1"/>
</dbReference>
<dbReference type="Proteomes" id="UP000053240">
    <property type="component" value="Unassembled WGS sequence"/>
</dbReference>
<evidence type="ECO:0000256" key="7">
    <source>
        <dbReference type="ARBA" id="ARBA00034138"/>
    </source>
</evidence>
<evidence type="ECO:0000256" key="9">
    <source>
        <dbReference type="ARBA" id="ARBA00049127"/>
    </source>
</evidence>